<gene>
    <name evidence="1" type="ORF">CLIB1444_01S11870</name>
</gene>
<dbReference type="EMBL" id="CALSDN010000001">
    <property type="protein sequence ID" value="CAH6718667.1"/>
    <property type="molecule type" value="Genomic_DNA"/>
</dbReference>
<reference evidence="1" key="1">
    <citation type="submission" date="2022-06" db="EMBL/GenBank/DDBJ databases">
        <authorList>
            <person name="Legras J.-L."/>
            <person name="Devillers H."/>
            <person name="Grondin C."/>
        </authorList>
    </citation>
    <scope>NUCLEOTIDE SEQUENCE</scope>
    <source>
        <strain evidence="1">CLIB 1444</strain>
    </source>
</reference>
<accession>A0ACA9Y134</accession>
<comment type="caution">
    <text evidence="1">The sequence shown here is derived from an EMBL/GenBank/DDBJ whole genome shotgun (WGS) entry which is preliminary data.</text>
</comment>
<evidence type="ECO:0000313" key="2">
    <source>
        <dbReference type="Proteomes" id="UP001152531"/>
    </source>
</evidence>
<dbReference type="Proteomes" id="UP001152531">
    <property type="component" value="Unassembled WGS sequence"/>
</dbReference>
<sequence length="238" mass="27208">MWLMRLWIIFTALVTGLTITPNVNLDTSLSNLQKWYNEHRSLYIVDTIEELDASKILKHGIVKIRNTNEVIVPGDNQDEITSYWGPTKSESSFNFVMFDLSKSNHEESVYTRDFGKSLDNTKSSVDNSISYGVGASWDRTLSFVSTLARNNIELNTEFDFTKGSGINQDISCTVPAGKTGRMQVTIRTFNYKNIKLTPLIIHYRKSIRGTKTQSMEFGEPYFTDYEVPKSFRPSCYSE</sequence>
<name>A0ACA9Y134_9ASCO</name>
<protein>
    <submittedName>
        <fullName evidence="1">Uncharacterized protein</fullName>
    </submittedName>
</protein>
<organism evidence="1 2">
    <name type="scientific">[Candida] jaroonii</name>
    <dbReference type="NCBI Taxonomy" id="467808"/>
    <lineage>
        <taxon>Eukaryota</taxon>
        <taxon>Fungi</taxon>
        <taxon>Dikarya</taxon>
        <taxon>Ascomycota</taxon>
        <taxon>Saccharomycotina</taxon>
        <taxon>Pichiomycetes</taxon>
        <taxon>Debaryomycetaceae</taxon>
        <taxon>Yamadazyma</taxon>
    </lineage>
</organism>
<proteinExistence type="predicted"/>
<evidence type="ECO:0000313" key="1">
    <source>
        <dbReference type="EMBL" id="CAH6718667.1"/>
    </source>
</evidence>
<keyword evidence="2" id="KW-1185">Reference proteome</keyword>